<reference evidence="1" key="1">
    <citation type="submission" date="2018-02" db="EMBL/GenBank/DDBJ databases">
        <title>The genomes of Aspergillus section Nigri reveals drivers in fungal speciation.</title>
        <authorList>
            <consortium name="DOE Joint Genome Institute"/>
            <person name="Vesth T.C."/>
            <person name="Nybo J."/>
            <person name="Theobald S."/>
            <person name="Brandl J."/>
            <person name="Frisvad J.C."/>
            <person name="Nielsen K.F."/>
            <person name="Lyhne E.K."/>
            <person name="Kogle M.E."/>
            <person name="Kuo A."/>
            <person name="Riley R."/>
            <person name="Clum A."/>
            <person name="Nolan M."/>
            <person name="Lipzen A."/>
            <person name="Salamov A."/>
            <person name="Henrissat B."/>
            <person name="Wiebenga A."/>
            <person name="De vries R.P."/>
            <person name="Grigoriev I.V."/>
            <person name="Mortensen U.H."/>
            <person name="Andersen M.R."/>
            <person name="Baker S.E."/>
        </authorList>
    </citation>
    <scope>NUCLEOTIDE SEQUENCE</scope>
    <source>
        <strain evidence="1">CBS 115574</strain>
    </source>
</reference>
<dbReference type="Proteomes" id="UP000249748">
    <property type="component" value="Unassembled WGS sequence"/>
</dbReference>
<dbReference type="EMBL" id="KZ824562">
    <property type="protein sequence ID" value="RAK86019.1"/>
    <property type="molecule type" value="Genomic_DNA"/>
</dbReference>
<evidence type="ECO:0000313" key="2">
    <source>
        <dbReference type="Proteomes" id="UP000249748"/>
    </source>
</evidence>
<evidence type="ECO:0000313" key="1">
    <source>
        <dbReference type="EMBL" id="RAK86019.1"/>
    </source>
</evidence>
<gene>
    <name evidence="1" type="ORF">BO79DRAFT_40462</name>
</gene>
<keyword evidence="2" id="KW-1185">Reference proteome</keyword>
<sequence length="112" mass="12077">MNPHRLHSLSSGIEGVHKVDLSNIPDPQSLRIRLGTQMVMISPRPLVEAWRHSRPEGALEHVQAVLPTSGPSCHTGSHVHVGLSLVLSPLVFGQTGPLCCLGTLRIILVMLS</sequence>
<organism evidence="1 2">
    <name type="scientific">Aspergillus costaricaensis CBS 115574</name>
    <dbReference type="NCBI Taxonomy" id="1448317"/>
    <lineage>
        <taxon>Eukaryota</taxon>
        <taxon>Fungi</taxon>
        <taxon>Dikarya</taxon>
        <taxon>Ascomycota</taxon>
        <taxon>Pezizomycotina</taxon>
        <taxon>Eurotiomycetes</taxon>
        <taxon>Eurotiomycetidae</taxon>
        <taxon>Eurotiales</taxon>
        <taxon>Aspergillaceae</taxon>
        <taxon>Aspergillus</taxon>
        <taxon>Aspergillus subgen. Circumdati</taxon>
    </lineage>
</organism>
<name>A0ACD1I7H6_9EURO</name>
<accession>A0ACD1I7H6</accession>
<protein>
    <submittedName>
        <fullName evidence="1">Uncharacterized protein</fullName>
    </submittedName>
</protein>
<proteinExistence type="predicted"/>